<feature type="binding site" evidence="10">
    <location>
        <position position="86"/>
    </location>
    <ligand>
        <name>Mg(2+)</name>
        <dbReference type="ChEBI" id="CHEBI:18420"/>
        <label>1</label>
        <note>catalytic</note>
    </ligand>
</feature>
<protein>
    <recommendedName>
        <fullName evidence="9">3'(2'),5'-bisphosphate nucleotidase CysQ</fullName>
        <ecNumber evidence="9">3.1.3.7</ecNumber>
    </recommendedName>
    <alternativeName>
        <fullName evidence="9">3'(2'),5-bisphosphonucleoside 3'(2')-phosphohydrolase</fullName>
    </alternativeName>
    <alternativeName>
        <fullName evidence="9">3'-phosphoadenosine 5'-phosphate phosphatase</fullName>
        <shortName evidence="9">PAP phosphatase</shortName>
    </alternativeName>
</protein>
<feature type="binding site" evidence="10">
    <location>
        <position position="211"/>
    </location>
    <ligand>
        <name>Mg(2+)</name>
        <dbReference type="ChEBI" id="CHEBI:18420"/>
        <label>1</label>
        <note>catalytic</note>
    </ligand>
</feature>
<evidence type="ECO:0000313" key="11">
    <source>
        <dbReference type="EMBL" id="BBB30252.1"/>
    </source>
</evidence>
<dbReference type="HAMAP" id="MF_02095">
    <property type="entry name" value="CysQ"/>
    <property type="match status" value="1"/>
</dbReference>
<dbReference type="InterPro" id="IPR000760">
    <property type="entry name" value="Inositol_monophosphatase-like"/>
</dbReference>
<comment type="subcellular location">
    <subcellularLocation>
        <location evidence="9">Cell inner membrane</location>
        <topology evidence="9">Peripheral membrane protein</topology>
        <orientation evidence="9">Cytoplasmic side</orientation>
    </subcellularLocation>
</comment>
<feature type="binding site" evidence="9">
    <location>
        <position position="64"/>
    </location>
    <ligand>
        <name>Mg(2+)</name>
        <dbReference type="ChEBI" id="CHEBI:18420"/>
        <label>1</label>
    </ligand>
</feature>
<sequence length="262" mass="28217">MSNIDALKALAVKAGGAIMSIYQSDFSVTDKPDLSPVTEADIAAHNIIVKGLSLLTPDIPILSEESADDIKNSRVGWNTFWLVDPLDGTKEFIKRNGEFTVNIALIKDGVPVFGLIYVPVSQILYWGSEEGAFKQTLGSGVESIKVAGLPSMHEKWRVVGSRSHQSPEFEQFVSRLPQAETISIGSSLKLCLIAEGMADIYPRLTPTSEWDIAAGHAIVNAAGGQVLLLSSLAPLVYNTNSDSLINPDFIACAETCSIWSHS</sequence>
<evidence type="ECO:0000256" key="10">
    <source>
        <dbReference type="PIRSR" id="PIRSR600760-2"/>
    </source>
</evidence>
<dbReference type="EC" id="3.1.3.7" evidence="9"/>
<dbReference type="SUPFAM" id="SSF56655">
    <property type="entry name" value="Carbohydrate phosphatase"/>
    <property type="match status" value="1"/>
</dbReference>
<dbReference type="GO" id="GO:0000287">
    <property type="term" value="F:magnesium ion binding"/>
    <property type="evidence" value="ECO:0007669"/>
    <property type="project" value="UniProtKB-UniRule"/>
</dbReference>
<proteinExistence type="inferred from homology"/>
<dbReference type="PROSITE" id="PS00630">
    <property type="entry name" value="IMP_2"/>
    <property type="match status" value="1"/>
</dbReference>
<dbReference type="PRINTS" id="PR00377">
    <property type="entry name" value="IMPHPHTASES"/>
</dbReference>
<evidence type="ECO:0000256" key="5">
    <source>
        <dbReference type="ARBA" id="ARBA00022723"/>
    </source>
</evidence>
<evidence type="ECO:0000256" key="7">
    <source>
        <dbReference type="ARBA" id="ARBA00022842"/>
    </source>
</evidence>
<feature type="binding site" evidence="10">
    <location>
        <position position="64"/>
    </location>
    <ligand>
        <name>Mg(2+)</name>
        <dbReference type="ChEBI" id="CHEBI:18420"/>
        <label>1</label>
        <note>catalytic</note>
    </ligand>
</feature>
<dbReference type="CDD" id="cd01638">
    <property type="entry name" value="CysQ"/>
    <property type="match status" value="1"/>
</dbReference>
<dbReference type="GO" id="GO:0050427">
    <property type="term" value="P:3'-phosphoadenosine 5'-phosphosulfate metabolic process"/>
    <property type="evidence" value="ECO:0007669"/>
    <property type="project" value="TreeGrafter"/>
</dbReference>
<feature type="binding site" evidence="10">
    <location>
        <position position="84"/>
    </location>
    <ligand>
        <name>Mg(2+)</name>
        <dbReference type="ChEBI" id="CHEBI:18420"/>
        <label>1</label>
        <note>catalytic</note>
    </ligand>
</feature>
<feature type="binding site" evidence="9">
    <location>
        <begin position="86"/>
        <end position="89"/>
    </location>
    <ligand>
        <name>substrate</name>
    </ligand>
</feature>
<name>A0A7R6PPJ2_9GAMM</name>
<dbReference type="InterPro" id="IPR020583">
    <property type="entry name" value="Inositol_monoP_metal-BS"/>
</dbReference>
<evidence type="ECO:0000256" key="4">
    <source>
        <dbReference type="ARBA" id="ARBA00022519"/>
    </source>
</evidence>
<evidence type="ECO:0000256" key="3">
    <source>
        <dbReference type="ARBA" id="ARBA00022475"/>
    </source>
</evidence>
<dbReference type="EMBL" id="AP014546">
    <property type="protein sequence ID" value="BBB30252.1"/>
    <property type="molecule type" value="Genomic_DNA"/>
</dbReference>
<dbReference type="GO" id="GO:0000103">
    <property type="term" value="P:sulfate assimilation"/>
    <property type="evidence" value="ECO:0007669"/>
    <property type="project" value="TreeGrafter"/>
</dbReference>
<feature type="binding site" evidence="9">
    <location>
        <position position="87"/>
    </location>
    <ligand>
        <name>Mg(2+)</name>
        <dbReference type="ChEBI" id="CHEBI:18420"/>
        <label>2</label>
    </ligand>
</feature>
<dbReference type="Proteomes" id="UP000595332">
    <property type="component" value="Chromosome"/>
</dbReference>
<evidence type="ECO:0000256" key="1">
    <source>
        <dbReference type="ARBA" id="ARBA00001625"/>
    </source>
</evidence>
<dbReference type="GO" id="GO:0005886">
    <property type="term" value="C:plasma membrane"/>
    <property type="evidence" value="ECO:0007669"/>
    <property type="project" value="UniProtKB-SubCell"/>
</dbReference>
<evidence type="ECO:0000256" key="6">
    <source>
        <dbReference type="ARBA" id="ARBA00022801"/>
    </source>
</evidence>
<feature type="binding site" evidence="9">
    <location>
        <position position="211"/>
    </location>
    <ligand>
        <name>substrate</name>
    </ligand>
</feature>
<dbReference type="PANTHER" id="PTHR43028:SF5">
    <property type="entry name" value="3'(2'),5'-BISPHOSPHATE NUCLEOTIDASE 1"/>
    <property type="match status" value="1"/>
</dbReference>
<dbReference type="PANTHER" id="PTHR43028">
    <property type="entry name" value="3'(2'),5'-BISPHOSPHATE NUCLEOTIDASE 1"/>
    <property type="match status" value="1"/>
</dbReference>
<keyword evidence="6 9" id="KW-0378">Hydrolase</keyword>
<feature type="binding site" evidence="9">
    <location>
        <position position="211"/>
    </location>
    <ligand>
        <name>Mg(2+)</name>
        <dbReference type="ChEBI" id="CHEBI:18420"/>
        <label>2</label>
    </ligand>
</feature>
<reference evidence="11 12" key="1">
    <citation type="journal article" date="2008" name="Int. J. Syst. Evol. Microbiol.">
        <title>Neptunomonas japonica sp. nov., an Osedax japonicus symbiont-like bacterium isolated from sediment adjacent to sperm whale carcasses off Kagoshima, Japan.</title>
        <authorList>
            <person name="Miyazaki M."/>
            <person name="Nogi Y."/>
            <person name="Fujiwara Y."/>
            <person name="Kawato M."/>
            <person name="Kubokawa K."/>
            <person name="Horikoshi K."/>
        </authorList>
    </citation>
    <scope>NUCLEOTIDE SEQUENCE [LARGE SCALE GENOMIC DNA]</scope>
    <source>
        <strain evidence="11 12">JAMM 1380</strain>
    </source>
</reference>
<feature type="binding site" evidence="9">
    <location>
        <position position="64"/>
    </location>
    <ligand>
        <name>substrate</name>
    </ligand>
</feature>
<keyword evidence="3 9" id="KW-1003">Cell membrane</keyword>
<dbReference type="KEGG" id="njp:NEJAP_2306"/>
<dbReference type="InterPro" id="IPR050725">
    <property type="entry name" value="CysQ/Inositol_MonoPase"/>
</dbReference>
<feature type="binding site" evidence="9">
    <location>
        <position position="84"/>
    </location>
    <ligand>
        <name>Mg(2+)</name>
        <dbReference type="ChEBI" id="CHEBI:18420"/>
        <label>2</label>
    </ligand>
</feature>
<gene>
    <name evidence="9 11" type="primary">cysQ</name>
    <name evidence="11" type="ORF">NEJAP_2306</name>
</gene>
<dbReference type="GO" id="GO:0046854">
    <property type="term" value="P:phosphatidylinositol phosphate biosynthetic process"/>
    <property type="evidence" value="ECO:0007669"/>
    <property type="project" value="InterPro"/>
</dbReference>
<keyword evidence="5 9" id="KW-0479">Metal-binding</keyword>
<evidence type="ECO:0000313" key="12">
    <source>
        <dbReference type="Proteomes" id="UP000595332"/>
    </source>
</evidence>
<comment type="catalytic activity">
    <reaction evidence="1 9">
        <text>adenosine 3',5'-bisphosphate + H2O = AMP + phosphate</text>
        <dbReference type="Rhea" id="RHEA:10040"/>
        <dbReference type="ChEBI" id="CHEBI:15377"/>
        <dbReference type="ChEBI" id="CHEBI:43474"/>
        <dbReference type="ChEBI" id="CHEBI:58343"/>
        <dbReference type="ChEBI" id="CHEBI:456215"/>
        <dbReference type="EC" id="3.1.3.7"/>
    </reaction>
</comment>
<evidence type="ECO:0000256" key="8">
    <source>
        <dbReference type="ARBA" id="ARBA00023136"/>
    </source>
</evidence>
<dbReference type="GO" id="GO:0008441">
    <property type="term" value="F:3'(2'),5'-bisphosphate nucleotidase activity"/>
    <property type="evidence" value="ECO:0007669"/>
    <property type="project" value="UniProtKB-UniRule"/>
</dbReference>
<accession>A0A7R6PPJ2</accession>
<comment type="similarity">
    <text evidence="2 9">Belongs to the inositol monophosphatase superfamily. CysQ family.</text>
</comment>
<dbReference type="AlphaFoldDB" id="A0A7R6PPJ2"/>
<dbReference type="InterPro" id="IPR020550">
    <property type="entry name" value="Inositol_monophosphatase_CS"/>
</dbReference>
<dbReference type="InterPro" id="IPR006240">
    <property type="entry name" value="CysQ"/>
</dbReference>
<organism evidence="11 12">
    <name type="scientific">Neptunomonas japonica JAMM 1380</name>
    <dbReference type="NCBI Taxonomy" id="1441457"/>
    <lineage>
        <taxon>Bacteria</taxon>
        <taxon>Pseudomonadati</taxon>
        <taxon>Pseudomonadota</taxon>
        <taxon>Gammaproteobacteria</taxon>
        <taxon>Oceanospirillales</taxon>
        <taxon>Oceanospirillaceae</taxon>
        <taxon>Neptunomonas</taxon>
    </lineage>
</organism>
<evidence type="ECO:0000256" key="2">
    <source>
        <dbReference type="ARBA" id="ARBA00005289"/>
    </source>
</evidence>
<keyword evidence="7 9" id="KW-0460">Magnesium</keyword>
<feature type="binding site" evidence="9">
    <location>
        <position position="86"/>
    </location>
    <ligand>
        <name>Mg(2+)</name>
        <dbReference type="ChEBI" id="CHEBI:18420"/>
        <label>1</label>
    </ligand>
</feature>
<keyword evidence="4 9" id="KW-0997">Cell inner membrane</keyword>
<comment type="cofactor">
    <cofactor evidence="9 10">
        <name>Mg(2+)</name>
        <dbReference type="ChEBI" id="CHEBI:18420"/>
    </cofactor>
</comment>
<dbReference type="NCBIfam" id="TIGR01331">
    <property type="entry name" value="bisphos_cysQ"/>
    <property type="match status" value="1"/>
</dbReference>
<evidence type="ECO:0000256" key="9">
    <source>
        <dbReference type="HAMAP-Rule" id="MF_02095"/>
    </source>
</evidence>
<dbReference type="Gene3D" id="3.40.190.80">
    <property type="match status" value="1"/>
</dbReference>
<comment type="function">
    <text evidence="9">Converts adenosine-3',5'-bisphosphate (PAP) to AMP.</text>
</comment>
<dbReference type="Gene3D" id="3.30.540.10">
    <property type="entry name" value="Fructose-1,6-Bisphosphatase, subunit A, domain 1"/>
    <property type="match status" value="1"/>
</dbReference>
<keyword evidence="12" id="KW-1185">Reference proteome</keyword>
<feature type="binding site" evidence="10">
    <location>
        <position position="87"/>
    </location>
    <ligand>
        <name>Mg(2+)</name>
        <dbReference type="ChEBI" id="CHEBI:18420"/>
        <label>1</label>
        <note>catalytic</note>
    </ligand>
</feature>
<dbReference type="Pfam" id="PF00459">
    <property type="entry name" value="Inositol_P"/>
    <property type="match status" value="1"/>
</dbReference>
<dbReference type="PROSITE" id="PS00629">
    <property type="entry name" value="IMP_1"/>
    <property type="match status" value="1"/>
</dbReference>
<feature type="binding site" evidence="9">
    <location>
        <position position="84"/>
    </location>
    <ligand>
        <name>Mg(2+)</name>
        <dbReference type="ChEBI" id="CHEBI:18420"/>
        <label>1</label>
    </ligand>
</feature>
<keyword evidence="8 9" id="KW-0472">Membrane</keyword>